<dbReference type="AlphaFoldDB" id="A0A5B7IZB2"/>
<keyword evidence="2" id="KW-1185">Reference proteome</keyword>
<name>A0A5B7IZB2_PORTR</name>
<dbReference type="Proteomes" id="UP000324222">
    <property type="component" value="Unassembled WGS sequence"/>
</dbReference>
<evidence type="ECO:0000313" key="2">
    <source>
        <dbReference type="Proteomes" id="UP000324222"/>
    </source>
</evidence>
<reference evidence="1 2" key="1">
    <citation type="submission" date="2019-05" db="EMBL/GenBank/DDBJ databases">
        <title>Another draft genome of Portunus trituberculatus and its Hox gene families provides insights of decapod evolution.</title>
        <authorList>
            <person name="Jeong J.-H."/>
            <person name="Song I."/>
            <person name="Kim S."/>
            <person name="Choi T."/>
            <person name="Kim D."/>
            <person name="Ryu S."/>
            <person name="Kim W."/>
        </authorList>
    </citation>
    <scope>NUCLEOTIDE SEQUENCE [LARGE SCALE GENOMIC DNA]</scope>
    <source>
        <tissue evidence="1">Muscle</tissue>
    </source>
</reference>
<comment type="caution">
    <text evidence="1">The sequence shown here is derived from an EMBL/GenBank/DDBJ whole genome shotgun (WGS) entry which is preliminary data.</text>
</comment>
<evidence type="ECO:0000313" key="1">
    <source>
        <dbReference type="EMBL" id="MPC90881.1"/>
    </source>
</evidence>
<organism evidence="1 2">
    <name type="scientific">Portunus trituberculatus</name>
    <name type="common">Swimming crab</name>
    <name type="synonym">Neptunus trituberculatus</name>
    <dbReference type="NCBI Taxonomy" id="210409"/>
    <lineage>
        <taxon>Eukaryota</taxon>
        <taxon>Metazoa</taxon>
        <taxon>Ecdysozoa</taxon>
        <taxon>Arthropoda</taxon>
        <taxon>Crustacea</taxon>
        <taxon>Multicrustacea</taxon>
        <taxon>Malacostraca</taxon>
        <taxon>Eumalacostraca</taxon>
        <taxon>Eucarida</taxon>
        <taxon>Decapoda</taxon>
        <taxon>Pleocyemata</taxon>
        <taxon>Brachyura</taxon>
        <taxon>Eubrachyura</taxon>
        <taxon>Portunoidea</taxon>
        <taxon>Portunidae</taxon>
        <taxon>Portuninae</taxon>
        <taxon>Portunus</taxon>
    </lineage>
</organism>
<gene>
    <name evidence="1" type="ORF">E2C01_085884</name>
</gene>
<accession>A0A5B7IZB2</accession>
<sequence>MVPLYHGVVLPCREVLTRYYLEAGSAMQHNLAVLCSYLVFSNTEEHSATIHKAGNALQHNGIPQNATCNTGTPPQHCLITYYTPTTLSKSPQHFRTSHNTNGNTTPLGNTLECHSATLRLPQHTASSASIMQHTETLLLISSGGKSHVLGGPGVLCVVFQLGVTQSAV</sequence>
<proteinExistence type="predicted"/>
<dbReference type="EMBL" id="VSRR010085908">
    <property type="protein sequence ID" value="MPC90881.1"/>
    <property type="molecule type" value="Genomic_DNA"/>
</dbReference>
<protein>
    <submittedName>
        <fullName evidence="1">Uncharacterized protein</fullName>
    </submittedName>
</protein>